<dbReference type="SUPFAM" id="SSF52172">
    <property type="entry name" value="CheY-like"/>
    <property type="match status" value="1"/>
</dbReference>
<sequence>MEEIQKNILIVEDDPFFSMILKGRMEKQGFAVRQAFDGEQALTMAREQAPDLIILDLIIPKLSGFEFLETIFSDPQLNRVPVVVASNLGQESDIEKAKQLGVLDYYVKVRTSVDDLVKILTNIINQGPQAVSPQ</sequence>
<dbReference type="Gene3D" id="3.40.50.2300">
    <property type="match status" value="1"/>
</dbReference>
<evidence type="ECO:0000259" key="3">
    <source>
        <dbReference type="PROSITE" id="PS50110"/>
    </source>
</evidence>
<evidence type="ECO:0000313" key="4">
    <source>
        <dbReference type="EMBL" id="KKW18996.1"/>
    </source>
</evidence>
<proteinExistence type="predicted"/>
<dbReference type="Pfam" id="PF00072">
    <property type="entry name" value="Response_reg"/>
    <property type="match status" value="1"/>
</dbReference>
<dbReference type="InterPro" id="IPR001789">
    <property type="entry name" value="Sig_transdc_resp-reg_receiver"/>
</dbReference>
<dbReference type="Proteomes" id="UP000034201">
    <property type="component" value="Unassembled WGS sequence"/>
</dbReference>
<evidence type="ECO:0000313" key="5">
    <source>
        <dbReference type="Proteomes" id="UP000034201"/>
    </source>
</evidence>
<dbReference type="InterPro" id="IPR050595">
    <property type="entry name" value="Bact_response_regulator"/>
</dbReference>
<protein>
    <submittedName>
        <fullName evidence="4">Response regulator receiver protein</fullName>
    </submittedName>
</protein>
<dbReference type="PROSITE" id="PS50110">
    <property type="entry name" value="RESPONSE_REGULATORY"/>
    <property type="match status" value="1"/>
</dbReference>
<dbReference type="PANTHER" id="PTHR44591:SF3">
    <property type="entry name" value="RESPONSE REGULATORY DOMAIN-CONTAINING PROTEIN"/>
    <property type="match status" value="1"/>
</dbReference>
<dbReference type="GO" id="GO:0000160">
    <property type="term" value="P:phosphorelay signal transduction system"/>
    <property type="evidence" value="ECO:0007669"/>
    <property type="project" value="InterPro"/>
</dbReference>
<feature type="modified residue" description="4-aspartylphosphate" evidence="2">
    <location>
        <position position="56"/>
    </location>
</feature>
<comment type="caution">
    <text evidence="4">The sequence shown here is derived from an EMBL/GenBank/DDBJ whole genome shotgun (WGS) entry which is preliminary data.</text>
</comment>
<dbReference type="CDD" id="cd17574">
    <property type="entry name" value="REC_OmpR"/>
    <property type="match status" value="1"/>
</dbReference>
<evidence type="ECO:0000256" key="2">
    <source>
        <dbReference type="PROSITE-ProRule" id="PRU00169"/>
    </source>
</evidence>
<dbReference type="SMART" id="SM00448">
    <property type="entry name" value="REC"/>
    <property type="match status" value="1"/>
</dbReference>
<keyword evidence="1 2" id="KW-0597">Phosphoprotein</keyword>
<reference evidence="4 5" key="1">
    <citation type="journal article" date="2015" name="Nature">
        <title>rRNA introns, odd ribosomes, and small enigmatic genomes across a large radiation of phyla.</title>
        <authorList>
            <person name="Brown C.T."/>
            <person name="Hug L.A."/>
            <person name="Thomas B.C."/>
            <person name="Sharon I."/>
            <person name="Castelle C.J."/>
            <person name="Singh A."/>
            <person name="Wilkins M.J."/>
            <person name="Williams K.H."/>
            <person name="Banfield J.F."/>
        </authorList>
    </citation>
    <scope>NUCLEOTIDE SEQUENCE [LARGE SCALE GENOMIC DNA]</scope>
</reference>
<dbReference type="InterPro" id="IPR011006">
    <property type="entry name" value="CheY-like_superfamily"/>
</dbReference>
<feature type="domain" description="Response regulatory" evidence="3">
    <location>
        <begin position="7"/>
        <end position="123"/>
    </location>
</feature>
<evidence type="ECO:0000256" key="1">
    <source>
        <dbReference type="ARBA" id="ARBA00022553"/>
    </source>
</evidence>
<organism evidence="4 5">
    <name type="scientific">Candidatus Adlerbacteria bacterium GW2011_GWC1_50_9</name>
    <dbReference type="NCBI Taxonomy" id="1618608"/>
    <lineage>
        <taxon>Bacteria</taxon>
        <taxon>Candidatus Adleribacteriota</taxon>
    </lineage>
</organism>
<name>A0A0G1WJP6_9BACT</name>
<dbReference type="PANTHER" id="PTHR44591">
    <property type="entry name" value="STRESS RESPONSE REGULATOR PROTEIN 1"/>
    <property type="match status" value="1"/>
</dbReference>
<accession>A0A0G1WJP6</accession>
<gene>
    <name evidence="4" type="ORF">UY61_C0069G0005</name>
</gene>
<dbReference type="AlphaFoldDB" id="A0A0G1WJP6"/>
<dbReference type="EMBL" id="LCQQ01000069">
    <property type="protein sequence ID" value="KKW18996.1"/>
    <property type="molecule type" value="Genomic_DNA"/>
</dbReference>